<sequence>MHYTTLLLSTLLVGTALAQPTNPPAKTPKKAPKTQPYNPCKPQEVIDTKCMGPKDCLYPNPDSCTTYIQCVPLDEVGNAKPVVKPCPKGLQWNDNVGKKWCDYPNLSTCPVKTPQPKPKKGGVGGKKASVGHPGY</sequence>
<feature type="region of interest" description="Disordered" evidence="1">
    <location>
        <begin position="112"/>
        <end position="135"/>
    </location>
</feature>
<dbReference type="KEGG" id="ag:CAA55403"/>
<feature type="signal peptide" evidence="2">
    <location>
        <begin position="1"/>
        <end position="18"/>
    </location>
</feature>
<dbReference type="Pfam" id="PF01607">
    <property type="entry name" value="CBM_14"/>
    <property type="match status" value="1"/>
</dbReference>
<evidence type="ECO:0000313" key="4">
    <source>
        <dbReference type="EMBL" id="AGD98909.1"/>
    </source>
</evidence>
<dbReference type="EMBL" id="KC132827">
    <property type="protein sequence ID" value="AGD98909.1"/>
    <property type="molecule type" value="Genomic_DNA"/>
</dbReference>
<feature type="chain" id="PRO_5007688101" evidence="2">
    <location>
        <begin position="19"/>
        <end position="135"/>
    </location>
</feature>
<evidence type="ECO:0000313" key="17">
    <source>
        <dbReference type="EMBL" id="QDH45900.1"/>
    </source>
</evidence>
<reference evidence="9" key="2">
    <citation type="submission" date="2014-09" db="EMBL/GenBank/DDBJ databases">
        <title>A diagnostic PCR reaction for the identification of races of Passalora fulva (Braun et al. 2003) [syn Cladosporium fulvum].</title>
        <authorList>
            <person name="Medina R."/>
            <person name="Lopez S.M.Y."/>
            <person name="Franco M.E.E."/>
            <person name="De Wit P."/>
            <person name="Balatti P.A."/>
        </authorList>
    </citation>
    <scope>NUCLEOTIDE SEQUENCE</scope>
    <source>
        <strain evidence="9">CHEAV</strain>
        <strain evidence="11">COL</strain>
        <strain evidence="10">COM</strain>
        <strain evidence="13">EAV</strain>
        <strain evidence="12">ELS</strain>
        <strain evidence="14">EOP</strain>
    </source>
</reference>
<dbReference type="EMBL" id="KC132829">
    <property type="protein sequence ID" value="AGD98911.1"/>
    <property type="molecule type" value="Genomic_DNA"/>
</dbReference>
<gene>
    <name evidence="6" type="primary">avr4</name>
    <name evidence="23" type="ORF">CLAFUR5_10112</name>
</gene>
<dbReference type="EMBL" id="KM609222">
    <property type="protein sequence ID" value="AIZ11406.1"/>
    <property type="molecule type" value="Genomic_DNA"/>
</dbReference>
<dbReference type="EMBL" id="MK313785">
    <property type="protein sequence ID" value="QDH45901.1"/>
    <property type="molecule type" value="Genomic_DNA"/>
</dbReference>
<dbReference type="InterPro" id="IPR002557">
    <property type="entry name" value="Chitin-bd_dom"/>
</dbReference>
<dbReference type="AlphaFoldDB" id="L7YE01"/>
<dbReference type="EMBL" id="MK313784">
    <property type="protein sequence ID" value="QDH45900.1"/>
    <property type="molecule type" value="Genomic_DNA"/>
</dbReference>
<evidence type="ECO:0000313" key="20">
    <source>
        <dbReference type="EMBL" id="QDH45903.1"/>
    </source>
</evidence>
<dbReference type="GO" id="GO:0008061">
    <property type="term" value="F:chitin binding"/>
    <property type="evidence" value="ECO:0007669"/>
    <property type="project" value="InterPro"/>
</dbReference>
<dbReference type="OMA" id="DCLYPNP"/>
<evidence type="ECO:0000313" key="12">
    <source>
        <dbReference type="EMBL" id="AIZ11408.1"/>
    </source>
</evidence>
<keyword evidence="2" id="KW-0732">Signal</keyword>
<dbReference type="OrthoDB" id="6020543at2759"/>
<evidence type="ECO:0000313" key="22">
    <source>
        <dbReference type="EMBL" id="QDH45905.1"/>
    </source>
</evidence>
<organism evidence="6">
    <name type="scientific">Passalora fulva</name>
    <name type="common">Tomato leaf mold</name>
    <name type="synonym">Cladosporium fulvum</name>
    <dbReference type="NCBI Taxonomy" id="5499"/>
    <lineage>
        <taxon>Eukaryota</taxon>
        <taxon>Fungi</taxon>
        <taxon>Dikarya</taxon>
        <taxon>Ascomycota</taxon>
        <taxon>Pezizomycotina</taxon>
        <taxon>Dothideomycetes</taxon>
        <taxon>Dothideomycetidae</taxon>
        <taxon>Mycosphaerellales</taxon>
        <taxon>Mycosphaerellaceae</taxon>
        <taxon>Fulvia</taxon>
    </lineage>
</organism>
<evidence type="ECO:0000313" key="14">
    <source>
        <dbReference type="EMBL" id="AIZ11410.1"/>
    </source>
</evidence>
<evidence type="ECO:0000313" key="10">
    <source>
        <dbReference type="EMBL" id="AIZ11406.1"/>
    </source>
</evidence>
<dbReference type="SMR" id="L7YE01"/>
<accession>L7YE01</accession>
<evidence type="ECO:0000313" key="7">
    <source>
        <dbReference type="EMBL" id="AGD98912.1"/>
    </source>
</evidence>
<evidence type="ECO:0000313" key="23">
    <source>
        <dbReference type="EMBL" id="UJO19575.1"/>
    </source>
</evidence>
<dbReference type="EMBL" id="KM609226">
    <property type="protein sequence ID" value="AIZ11410.1"/>
    <property type="molecule type" value="Genomic_DNA"/>
</dbReference>
<dbReference type="EMBL" id="KC132830">
    <property type="protein sequence ID" value="AGD98912.1"/>
    <property type="molecule type" value="Genomic_DNA"/>
</dbReference>
<dbReference type="EMBL" id="KM609223">
    <property type="protein sequence ID" value="AIZ11407.1"/>
    <property type="molecule type" value="Genomic_DNA"/>
</dbReference>
<dbReference type="Gene3D" id="2.170.140.10">
    <property type="entry name" value="Chitin binding domain"/>
    <property type="match status" value="1"/>
</dbReference>
<reference evidence="23" key="7">
    <citation type="journal article" date="2022" name="Microb. Genom.">
        <title>A chromosome-scale genome assembly of the tomato pathogen Cladosporium fulvum reveals a compartmentalized genome architecture and the presence of a dispensable chromosome.</title>
        <authorList>
            <person name="Zaccaron A.Z."/>
            <person name="Chen L.H."/>
            <person name="Samaras A."/>
            <person name="Stergiopoulos I."/>
        </authorList>
    </citation>
    <scope>NUCLEOTIDE SEQUENCE</scope>
    <source>
        <strain evidence="23">Race5_Kim</strain>
    </source>
</reference>
<dbReference type="EMBL" id="KM609224">
    <property type="protein sequence ID" value="AIZ11408.1"/>
    <property type="molecule type" value="Genomic_DNA"/>
</dbReference>
<dbReference type="Proteomes" id="UP000756132">
    <property type="component" value="Chromosome 7"/>
</dbReference>
<dbReference type="EMBL" id="MK313788">
    <property type="protein sequence ID" value="QDH45904.1"/>
    <property type="molecule type" value="Genomic_DNA"/>
</dbReference>
<dbReference type="EMBL" id="KM609221">
    <property type="protein sequence ID" value="AIZ11405.1"/>
    <property type="molecule type" value="Genomic_DNA"/>
</dbReference>
<keyword evidence="24" id="KW-1185">Reference proteome</keyword>
<dbReference type="SUPFAM" id="SSF57625">
    <property type="entry name" value="Invertebrate chitin-binding proteins"/>
    <property type="match status" value="1"/>
</dbReference>
<evidence type="ECO:0000313" key="19">
    <source>
        <dbReference type="EMBL" id="QDH45902.1"/>
    </source>
</evidence>
<dbReference type="SMART" id="SM00494">
    <property type="entry name" value="ChtBD2"/>
    <property type="match status" value="1"/>
</dbReference>
<dbReference type="EMBL" id="KM609225">
    <property type="protein sequence ID" value="AIZ11409.1"/>
    <property type="molecule type" value="Genomic_DNA"/>
</dbReference>
<evidence type="ECO:0000313" key="11">
    <source>
        <dbReference type="EMBL" id="AIZ11407.1"/>
    </source>
</evidence>
<dbReference type="EMBL" id="MK313789">
    <property type="protein sequence ID" value="QDH45905.1"/>
    <property type="molecule type" value="Genomic_DNA"/>
</dbReference>
<dbReference type="EMBL" id="KC132831">
    <property type="protein sequence ID" value="AGD98913.1"/>
    <property type="molecule type" value="Genomic_DNA"/>
</dbReference>
<proteinExistence type="predicted"/>
<evidence type="ECO:0000313" key="16">
    <source>
        <dbReference type="EMBL" id="QDH45899.1"/>
    </source>
</evidence>
<evidence type="ECO:0000313" key="6">
    <source>
        <dbReference type="EMBL" id="AGD98911.1"/>
    </source>
</evidence>
<evidence type="ECO:0000313" key="8">
    <source>
        <dbReference type="EMBL" id="AGD98913.1"/>
    </source>
</evidence>
<reference evidence="16" key="5">
    <citation type="submission" date="2018-12" db="EMBL/GenBank/DDBJ databases">
        <authorList>
            <person name="Medina R."/>
            <person name="Lucentini C.G."/>
            <person name="Franco M.E."/>
            <person name="Saparrat M.C."/>
            <person name="Balatti P.A."/>
        </authorList>
    </citation>
    <scope>NUCLEOTIDE SEQUENCE</scope>
    <source>
        <strain evidence="16">CIDEFI322</strain>
    </source>
</reference>
<evidence type="ECO:0000313" key="15">
    <source>
        <dbReference type="EMBL" id="AJF35003.1"/>
    </source>
</evidence>
<evidence type="ECO:0000259" key="3">
    <source>
        <dbReference type="PROSITE" id="PS50940"/>
    </source>
</evidence>
<dbReference type="GO" id="GO:0005576">
    <property type="term" value="C:extracellular region"/>
    <property type="evidence" value="ECO:0007669"/>
    <property type="project" value="InterPro"/>
</dbReference>
<dbReference type="EMBL" id="MK313786">
    <property type="protein sequence ID" value="QDH45902.1"/>
    <property type="molecule type" value="Genomic_DNA"/>
</dbReference>
<reference evidence="6" key="1">
    <citation type="submission" date="2012-11" db="EMBL/GenBank/DDBJ databases">
        <title>A diagnostic PCR reaction for the identification of races of Passalora fulva (Braun et al. 2003) [syn Cladosporium fulvum].</title>
        <authorList>
            <person name="Medina R."/>
            <person name="Lopez S.M.Y."/>
            <person name="Franco M.E.E."/>
            <person name="Balatti P.A."/>
        </authorList>
    </citation>
    <scope>NUCLEOTIDE SEQUENCE</scope>
    <source>
        <strain evidence="6">ALH</strain>
        <strain evidence="7">CH6</strain>
        <strain evidence="4">COA</strain>
        <strain evidence="8">ELH</strain>
        <strain evidence="5">EMP</strain>
    </source>
</reference>
<feature type="domain" description="Chitin-binding type-2" evidence="3">
    <location>
        <begin position="47"/>
        <end position="111"/>
    </location>
</feature>
<evidence type="ECO:0000256" key="1">
    <source>
        <dbReference type="SAM" id="MobiDB-lite"/>
    </source>
</evidence>
<evidence type="ECO:0000313" key="24">
    <source>
        <dbReference type="Proteomes" id="UP000756132"/>
    </source>
</evidence>
<dbReference type="EMBL" id="CP090169">
    <property type="protein sequence ID" value="UJO19575.1"/>
    <property type="molecule type" value="Genomic_DNA"/>
</dbReference>
<dbReference type="EMBL" id="MK313783">
    <property type="protein sequence ID" value="QDH45899.1"/>
    <property type="molecule type" value="Genomic_DNA"/>
</dbReference>
<feature type="region of interest" description="Disordered" evidence="1">
    <location>
        <begin position="19"/>
        <end position="39"/>
    </location>
</feature>
<dbReference type="EMBL" id="KC132828">
    <property type="protein sequence ID" value="AGD98910.1"/>
    <property type="molecule type" value="Genomic_DNA"/>
</dbReference>
<reference evidence="17" key="4">
    <citation type="submission" date="2018-12" db="EMBL/GenBank/DDBJ databases">
        <authorList>
            <person name="Medina R."/>
            <person name="Lucentini C.G."/>
            <person name="Ernesto M.E."/>
            <person name="Saparrat M.C."/>
            <person name="Balatti P.A."/>
        </authorList>
    </citation>
    <scope>NUCLEOTIDE SEQUENCE</scope>
    <source>
        <strain evidence="19">CIDEFI323</strain>
        <strain evidence="18">CIDEFI325</strain>
        <strain evidence="20">CIDEFI327</strain>
        <strain evidence="21">CIDEFI329</strain>
        <strain evidence="22">CIDEFI330</strain>
        <strain evidence="17">CIDEFI332</strain>
    </source>
</reference>
<protein>
    <submittedName>
        <fullName evidence="6 9 23">Avr4</fullName>
    </submittedName>
    <submittedName>
        <fullName evidence="16">Avirulence factor AVR4</fullName>
    </submittedName>
</protein>
<evidence type="ECO:0000313" key="9">
    <source>
        <dbReference type="EMBL" id="AIZ11405.1"/>
    </source>
</evidence>
<evidence type="ECO:0000313" key="18">
    <source>
        <dbReference type="EMBL" id="QDH45901.1"/>
    </source>
</evidence>
<dbReference type="EMBL" id="MK313790">
    <property type="protein sequence ID" value="QDH45906.1"/>
    <property type="molecule type" value="Genomic_DNA"/>
</dbReference>
<dbReference type="EMBL" id="KM880021">
    <property type="protein sequence ID" value="AJF35003.1"/>
    <property type="molecule type" value="Genomic_DNA"/>
</dbReference>
<reference evidence="23" key="6">
    <citation type="submission" date="2021-12" db="EMBL/GenBank/DDBJ databases">
        <authorList>
            <person name="Zaccaron A."/>
            <person name="Stergiopoulos I."/>
        </authorList>
    </citation>
    <scope>NUCLEOTIDE SEQUENCE</scope>
    <source>
        <strain evidence="23">Race5_Kim</strain>
    </source>
</reference>
<dbReference type="InterPro" id="IPR036508">
    <property type="entry name" value="Chitin-bd_dom_sf"/>
</dbReference>
<dbReference type="PROSITE" id="PS50940">
    <property type="entry name" value="CHIT_BIND_II"/>
    <property type="match status" value="1"/>
</dbReference>
<reference evidence="15" key="3">
    <citation type="submission" date="2014-10" db="EMBL/GenBank/DDBJ databases">
        <title>Development of a real-time PCR assay for the identification of races of Passalora fulva.</title>
        <authorList>
            <person name="Li S."/>
            <person name="Xu X.Y."/>
            <person name="Li J.F."/>
        </authorList>
    </citation>
    <scope>NUCLEOTIDE SEQUENCE</scope>
    <source>
        <strain evidence="15">Race 2.5</strain>
    </source>
</reference>
<evidence type="ECO:0000313" key="13">
    <source>
        <dbReference type="EMBL" id="AIZ11409.1"/>
    </source>
</evidence>
<evidence type="ECO:0000313" key="21">
    <source>
        <dbReference type="EMBL" id="QDH45904.1"/>
    </source>
</evidence>
<evidence type="ECO:0000313" key="5">
    <source>
        <dbReference type="EMBL" id="AGD98910.1"/>
    </source>
</evidence>
<name>L7YE01_PASFU</name>
<evidence type="ECO:0000256" key="2">
    <source>
        <dbReference type="SAM" id="SignalP"/>
    </source>
</evidence>
<dbReference type="EMBL" id="MK313787">
    <property type="protein sequence ID" value="QDH45903.1"/>
    <property type="molecule type" value="Genomic_DNA"/>
</dbReference>